<evidence type="ECO:0000256" key="1">
    <source>
        <dbReference type="SAM" id="MobiDB-lite"/>
    </source>
</evidence>
<gene>
    <name evidence="2" type="ORF">LCGC14_1039660</name>
</gene>
<feature type="compositionally biased region" description="Basic and acidic residues" evidence="1">
    <location>
        <begin position="32"/>
        <end position="51"/>
    </location>
</feature>
<dbReference type="AlphaFoldDB" id="A0A0F9QAB9"/>
<dbReference type="EMBL" id="LAZR01004273">
    <property type="protein sequence ID" value="KKN10131.1"/>
    <property type="molecule type" value="Genomic_DNA"/>
</dbReference>
<sequence length="51" mass="6158">MSEKKEEEYSEEDEREKLSELGVSSTWDLLSSEEKKKKRESEKKPEYRGFQ</sequence>
<proteinExistence type="predicted"/>
<comment type="caution">
    <text evidence="2">The sequence shown here is derived from an EMBL/GenBank/DDBJ whole genome shotgun (WGS) entry which is preliminary data.</text>
</comment>
<feature type="region of interest" description="Disordered" evidence="1">
    <location>
        <begin position="1"/>
        <end position="51"/>
    </location>
</feature>
<name>A0A0F9QAB9_9ZZZZ</name>
<accession>A0A0F9QAB9</accession>
<organism evidence="2">
    <name type="scientific">marine sediment metagenome</name>
    <dbReference type="NCBI Taxonomy" id="412755"/>
    <lineage>
        <taxon>unclassified sequences</taxon>
        <taxon>metagenomes</taxon>
        <taxon>ecological metagenomes</taxon>
    </lineage>
</organism>
<reference evidence="2" key="1">
    <citation type="journal article" date="2015" name="Nature">
        <title>Complex archaea that bridge the gap between prokaryotes and eukaryotes.</title>
        <authorList>
            <person name="Spang A."/>
            <person name="Saw J.H."/>
            <person name="Jorgensen S.L."/>
            <person name="Zaremba-Niedzwiedzka K."/>
            <person name="Martijn J."/>
            <person name="Lind A.E."/>
            <person name="van Eijk R."/>
            <person name="Schleper C."/>
            <person name="Guy L."/>
            <person name="Ettema T.J."/>
        </authorList>
    </citation>
    <scope>NUCLEOTIDE SEQUENCE</scope>
</reference>
<protein>
    <submittedName>
        <fullName evidence="2">Uncharacterized protein</fullName>
    </submittedName>
</protein>
<evidence type="ECO:0000313" key="2">
    <source>
        <dbReference type="EMBL" id="KKN10131.1"/>
    </source>
</evidence>